<sequence length="80" mass="9403">MARLKYFWVCLVLVVFTLFSRLESRPLDDHYLERKNLIVTRGVVVLREVLLRKSKERKAAGFRGEDDKRQSPGGPDPRHH</sequence>
<evidence type="ECO:0000256" key="3">
    <source>
        <dbReference type="ARBA" id="ARBA00022525"/>
    </source>
</evidence>
<proteinExistence type="inferred from homology"/>
<dbReference type="GO" id="GO:0033612">
    <property type="term" value="F:receptor serine/threonine kinase binding"/>
    <property type="evidence" value="ECO:0007669"/>
    <property type="project" value="TreeGrafter"/>
</dbReference>
<comment type="caution">
    <text evidence="9">The sequence shown here is derived from an EMBL/GenBank/DDBJ whole genome shotgun (WGS) entry which is preliminary data.</text>
</comment>
<evidence type="ECO:0000256" key="4">
    <source>
        <dbReference type="ARBA" id="ARBA00022729"/>
    </source>
</evidence>
<reference evidence="9 10" key="1">
    <citation type="journal article" date="2023" name="G3 (Bethesda)">
        <title>A chromosome-length genome assembly and annotation of blackberry (Rubus argutus, cv. 'Hillquist').</title>
        <authorList>
            <person name="Bruna T."/>
            <person name="Aryal R."/>
            <person name="Dudchenko O."/>
            <person name="Sargent D.J."/>
            <person name="Mead D."/>
            <person name="Buti M."/>
            <person name="Cavallini A."/>
            <person name="Hytonen T."/>
            <person name="Andres J."/>
            <person name="Pham M."/>
            <person name="Weisz D."/>
            <person name="Mascagni F."/>
            <person name="Usai G."/>
            <person name="Natali L."/>
            <person name="Bassil N."/>
            <person name="Fernandez G.E."/>
            <person name="Lomsadze A."/>
            <person name="Armour M."/>
            <person name="Olukolu B."/>
            <person name="Poorten T."/>
            <person name="Britton C."/>
            <person name="Davik J."/>
            <person name="Ashrafi H."/>
            <person name="Aiden E.L."/>
            <person name="Borodovsky M."/>
            <person name="Worthington M."/>
        </authorList>
    </citation>
    <scope>NUCLEOTIDE SEQUENCE [LARGE SCALE GENOMIC DNA]</scope>
    <source>
        <strain evidence="9">PI 553951</strain>
    </source>
</reference>
<keyword evidence="4 8" id="KW-0732">Signal</keyword>
<gene>
    <name evidence="9" type="ORF">M0R45_031146</name>
</gene>
<organism evidence="9 10">
    <name type="scientific">Rubus argutus</name>
    <name type="common">Southern blackberry</name>
    <dbReference type="NCBI Taxonomy" id="59490"/>
    <lineage>
        <taxon>Eukaryota</taxon>
        <taxon>Viridiplantae</taxon>
        <taxon>Streptophyta</taxon>
        <taxon>Embryophyta</taxon>
        <taxon>Tracheophyta</taxon>
        <taxon>Spermatophyta</taxon>
        <taxon>Magnoliopsida</taxon>
        <taxon>eudicotyledons</taxon>
        <taxon>Gunneridae</taxon>
        <taxon>Pentapetalae</taxon>
        <taxon>rosids</taxon>
        <taxon>fabids</taxon>
        <taxon>Rosales</taxon>
        <taxon>Rosaceae</taxon>
        <taxon>Rosoideae</taxon>
        <taxon>Rosoideae incertae sedis</taxon>
        <taxon>Rubus</taxon>
    </lineage>
</organism>
<keyword evidence="6" id="KW-0379">Hydroxylation</keyword>
<evidence type="ECO:0000256" key="2">
    <source>
        <dbReference type="ARBA" id="ARBA00005416"/>
    </source>
</evidence>
<dbReference type="PANTHER" id="PTHR33869:SF5">
    <property type="entry name" value="CLAVATA3_ESR (CLE)-RELATED PROTEIN 4"/>
    <property type="match status" value="1"/>
</dbReference>
<evidence type="ECO:0000256" key="6">
    <source>
        <dbReference type="ARBA" id="ARBA00023278"/>
    </source>
</evidence>
<evidence type="ECO:0000313" key="9">
    <source>
        <dbReference type="EMBL" id="KAK9922693.1"/>
    </source>
</evidence>
<evidence type="ECO:0000256" key="1">
    <source>
        <dbReference type="ARBA" id="ARBA00004239"/>
    </source>
</evidence>
<dbReference type="EMBL" id="JBEDUW010000006">
    <property type="protein sequence ID" value="KAK9922693.1"/>
    <property type="molecule type" value="Genomic_DNA"/>
</dbReference>
<protein>
    <submittedName>
        <fullName evidence="9">Uncharacterized protein</fullName>
    </submittedName>
</protein>
<keyword evidence="3" id="KW-0964">Secreted</keyword>
<evidence type="ECO:0000256" key="7">
    <source>
        <dbReference type="SAM" id="MobiDB-lite"/>
    </source>
</evidence>
<dbReference type="GO" id="GO:0005576">
    <property type="term" value="C:extracellular region"/>
    <property type="evidence" value="ECO:0007669"/>
    <property type="project" value="UniProtKB-SubCell"/>
</dbReference>
<comment type="similarity">
    <text evidence="2">Belongs to the CLV3/ESR signal peptide family.</text>
</comment>
<evidence type="ECO:0000313" key="10">
    <source>
        <dbReference type="Proteomes" id="UP001457282"/>
    </source>
</evidence>
<evidence type="ECO:0000256" key="8">
    <source>
        <dbReference type="SAM" id="SignalP"/>
    </source>
</evidence>
<evidence type="ECO:0000256" key="5">
    <source>
        <dbReference type="ARBA" id="ARBA00023180"/>
    </source>
</evidence>
<comment type="subcellular location">
    <subcellularLocation>
        <location evidence="1">Secreted</location>
        <location evidence="1">Extracellular space</location>
    </subcellularLocation>
</comment>
<dbReference type="PANTHER" id="PTHR33869">
    <property type="entry name" value="CLAVATA3/ESR (CLE)-RELATED PROTEIN 3"/>
    <property type="match status" value="1"/>
</dbReference>
<dbReference type="Proteomes" id="UP001457282">
    <property type="component" value="Unassembled WGS sequence"/>
</dbReference>
<feature type="signal peptide" evidence="8">
    <location>
        <begin position="1"/>
        <end position="24"/>
    </location>
</feature>
<accession>A0AAW1WGD2</accession>
<keyword evidence="10" id="KW-1185">Reference proteome</keyword>
<dbReference type="AlphaFoldDB" id="A0AAW1WGD2"/>
<feature type="chain" id="PRO_5043867292" evidence="8">
    <location>
        <begin position="25"/>
        <end position="80"/>
    </location>
</feature>
<dbReference type="InterPro" id="IPR039616">
    <property type="entry name" value="CLE1-4"/>
</dbReference>
<keyword evidence="5" id="KW-0325">Glycoprotein</keyword>
<feature type="region of interest" description="Disordered" evidence="7">
    <location>
        <begin position="57"/>
        <end position="80"/>
    </location>
</feature>
<feature type="compositionally biased region" description="Basic and acidic residues" evidence="7">
    <location>
        <begin position="57"/>
        <end position="70"/>
    </location>
</feature>
<name>A0AAW1WGD2_RUBAR</name>